<dbReference type="SUPFAM" id="SSF103088">
    <property type="entry name" value="OmpA-like"/>
    <property type="match status" value="1"/>
</dbReference>
<feature type="non-terminal residue" evidence="3">
    <location>
        <position position="1"/>
    </location>
</feature>
<dbReference type="PROSITE" id="PS51123">
    <property type="entry name" value="OMPA_2"/>
    <property type="match status" value="1"/>
</dbReference>
<dbReference type="Pfam" id="PF00691">
    <property type="entry name" value="OmpA"/>
    <property type="match status" value="1"/>
</dbReference>
<reference evidence="3 4" key="1">
    <citation type="submission" date="2019-03" db="EMBL/GenBank/DDBJ databases">
        <title>Draft genome sequences of novel Actinobacteria.</title>
        <authorList>
            <person name="Sahin N."/>
            <person name="Ay H."/>
            <person name="Saygin H."/>
        </authorList>
    </citation>
    <scope>NUCLEOTIDE SEQUENCE [LARGE SCALE GENOMIC DNA]</scope>
    <source>
        <strain evidence="3 4">H3C3</strain>
    </source>
</reference>
<comment type="caution">
    <text evidence="3">The sequence shown here is derived from an EMBL/GenBank/DDBJ whole genome shotgun (WGS) entry which is preliminary data.</text>
</comment>
<feature type="domain" description="OmpA-like" evidence="2">
    <location>
        <begin position="24"/>
        <end position="146"/>
    </location>
</feature>
<dbReference type="GO" id="GO:0016020">
    <property type="term" value="C:membrane"/>
    <property type="evidence" value="ECO:0007669"/>
    <property type="project" value="UniProtKB-UniRule"/>
</dbReference>
<evidence type="ECO:0000313" key="3">
    <source>
        <dbReference type="EMBL" id="TDD91826.1"/>
    </source>
</evidence>
<evidence type="ECO:0000259" key="2">
    <source>
        <dbReference type="PROSITE" id="PS51123"/>
    </source>
</evidence>
<keyword evidence="1" id="KW-0472">Membrane</keyword>
<organism evidence="3 4">
    <name type="scientific">Actinomadura rubrisoli</name>
    <dbReference type="NCBI Taxonomy" id="2530368"/>
    <lineage>
        <taxon>Bacteria</taxon>
        <taxon>Bacillati</taxon>
        <taxon>Actinomycetota</taxon>
        <taxon>Actinomycetes</taxon>
        <taxon>Streptosporangiales</taxon>
        <taxon>Thermomonosporaceae</taxon>
        <taxon>Actinomadura</taxon>
    </lineage>
</organism>
<protein>
    <recommendedName>
        <fullName evidence="2">OmpA-like domain-containing protein</fullName>
    </recommendedName>
</protein>
<dbReference type="InterPro" id="IPR006665">
    <property type="entry name" value="OmpA-like"/>
</dbReference>
<dbReference type="EMBL" id="SMKU01000042">
    <property type="protein sequence ID" value="TDD91826.1"/>
    <property type="molecule type" value="Genomic_DNA"/>
</dbReference>
<dbReference type="Proteomes" id="UP000294513">
    <property type="component" value="Unassembled WGS sequence"/>
</dbReference>
<evidence type="ECO:0000256" key="1">
    <source>
        <dbReference type="PROSITE-ProRule" id="PRU00473"/>
    </source>
</evidence>
<gene>
    <name evidence="3" type="ORF">E1298_11285</name>
</gene>
<dbReference type="RefSeq" id="WP_165975416.1">
    <property type="nucleotide sequence ID" value="NZ_SMKU01000042.1"/>
</dbReference>
<sequence>RPSPAPDVLAEMNLQVPGTIVRRRHGELSVAFEKGLFRDGVRLSRDGRTVLTVLGARLRPYAARVSVTVIGHTDGRAVPPGRGYATNTELGILRATVVRELLHDGAGIPTSRFTVSSLGAAAALGRGGSPARNRTVGLRISAAGQA</sequence>
<dbReference type="Gene3D" id="3.30.1330.60">
    <property type="entry name" value="OmpA-like domain"/>
    <property type="match status" value="1"/>
</dbReference>
<dbReference type="InterPro" id="IPR036737">
    <property type="entry name" value="OmpA-like_sf"/>
</dbReference>
<dbReference type="AlphaFoldDB" id="A0A4R5C0R1"/>
<accession>A0A4R5C0R1</accession>
<keyword evidence="4" id="KW-1185">Reference proteome</keyword>
<name>A0A4R5C0R1_9ACTN</name>
<evidence type="ECO:0000313" key="4">
    <source>
        <dbReference type="Proteomes" id="UP000294513"/>
    </source>
</evidence>
<proteinExistence type="predicted"/>